<evidence type="ECO:0000256" key="2">
    <source>
        <dbReference type="ARBA" id="ARBA00022679"/>
    </source>
</evidence>
<proteinExistence type="inferred from homology"/>
<keyword evidence="2 6" id="KW-0808">Transferase</keyword>
<dbReference type="PANTHER" id="PTHR23245">
    <property type="entry name" value="TRNA METHYLTRANSFERASE"/>
    <property type="match status" value="1"/>
</dbReference>
<keyword evidence="4 6" id="KW-0819">tRNA processing</keyword>
<evidence type="ECO:0000256" key="4">
    <source>
        <dbReference type="ARBA" id="ARBA00022694"/>
    </source>
</evidence>
<dbReference type="GO" id="GO:0008175">
    <property type="term" value="F:tRNA methyltransferase activity"/>
    <property type="evidence" value="ECO:0007669"/>
    <property type="project" value="TreeGrafter"/>
</dbReference>
<dbReference type="GO" id="GO:0008757">
    <property type="term" value="F:S-adenosylmethionine-dependent methyltransferase activity"/>
    <property type="evidence" value="ECO:0007669"/>
    <property type="project" value="InterPro"/>
</dbReference>
<evidence type="ECO:0000313" key="8">
    <source>
        <dbReference type="EMBL" id="ANZ75433.1"/>
    </source>
</evidence>
<dbReference type="AlphaFoldDB" id="A0A1B2JBL6"/>
<reference evidence="8 9" key="1">
    <citation type="submission" date="2016-02" db="EMBL/GenBank/DDBJ databases">
        <title>Comparative genomic and transcriptomic foundation for Pichia pastoris.</title>
        <authorList>
            <person name="Love K.R."/>
            <person name="Shah K.A."/>
            <person name="Whittaker C.A."/>
            <person name="Wu J."/>
            <person name="Bartlett M.C."/>
            <person name="Ma D."/>
            <person name="Leeson R.L."/>
            <person name="Priest M."/>
            <person name="Young S.K."/>
            <person name="Love J.C."/>
        </authorList>
    </citation>
    <scope>NUCLEOTIDE SEQUENCE [LARGE SCALE GENOMIC DNA]</scope>
    <source>
        <strain evidence="8 9">ATCC 28485</strain>
    </source>
</reference>
<accession>A0A1B2JBL6</accession>
<dbReference type="UniPathway" id="UPA00375"/>
<dbReference type="OrthoDB" id="2387925at2759"/>
<dbReference type="InterPro" id="IPR030382">
    <property type="entry name" value="MeTrfase_TRM5/TYW2"/>
</dbReference>
<dbReference type="Proteomes" id="UP000094565">
    <property type="component" value="Chromosome 2"/>
</dbReference>
<dbReference type="Pfam" id="PF02475">
    <property type="entry name" value="TRM5-TYW2_MTfase"/>
    <property type="match status" value="1"/>
</dbReference>
<name>A0A1B2JBL6_PICPA</name>
<dbReference type="EMBL" id="CP014585">
    <property type="protein sequence ID" value="ANZ75433.1"/>
    <property type="molecule type" value="Genomic_DNA"/>
</dbReference>
<dbReference type="InterPro" id="IPR026274">
    <property type="entry name" value="tRNA_wybutosine_synth_prot_2"/>
</dbReference>
<keyword evidence="6" id="KW-0963">Cytoplasm</keyword>
<evidence type="ECO:0000259" key="7">
    <source>
        <dbReference type="PROSITE" id="PS51684"/>
    </source>
</evidence>
<protein>
    <recommendedName>
        <fullName evidence="6">tRNA wybutosine-synthesizing protein 2</fullName>
        <shortName evidence="6">tRNA-yW-synthesizing protein 2</shortName>
    </recommendedName>
    <alternativeName>
        <fullName evidence="6">tRNA(Phe) (4-demethylwyosine(37)-C(7)) aminocarboxypropyltransferase</fullName>
    </alternativeName>
</protein>
<evidence type="ECO:0000256" key="5">
    <source>
        <dbReference type="ARBA" id="ARBA00049400"/>
    </source>
</evidence>
<comment type="pathway">
    <text evidence="1 6">tRNA modification; wybutosine-tRNA(Phe) biosynthesis.</text>
</comment>
<evidence type="ECO:0000256" key="6">
    <source>
        <dbReference type="PIRNR" id="PIRNR038972"/>
    </source>
</evidence>
<evidence type="ECO:0000256" key="1">
    <source>
        <dbReference type="ARBA" id="ARBA00004797"/>
    </source>
</evidence>
<keyword evidence="9" id="KW-1185">Reference proteome</keyword>
<comment type="catalytic activity">
    <reaction evidence="5">
        <text>4-demethylwyosine(37) in tRNA(Phe) + S-adenosyl-L-methionine = 4-demethyl-7-[(3S)-3-amino-3-carboxypropyl]wyosine(37) in tRNA(Phe) + S-methyl-5'-thioadenosine + H(+)</text>
        <dbReference type="Rhea" id="RHEA:36355"/>
        <dbReference type="Rhea" id="RHEA-COMP:10164"/>
        <dbReference type="Rhea" id="RHEA-COMP:10378"/>
        <dbReference type="ChEBI" id="CHEBI:15378"/>
        <dbReference type="ChEBI" id="CHEBI:17509"/>
        <dbReference type="ChEBI" id="CHEBI:59789"/>
        <dbReference type="ChEBI" id="CHEBI:64315"/>
        <dbReference type="ChEBI" id="CHEBI:73550"/>
        <dbReference type="EC" id="2.5.1.114"/>
    </reaction>
</comment>
<dbReference type="GO" id="GO:0031591">
    <property type="term" value="P:wybutosine biosynthetic process"/>
    <property type="evidence" value="ECO:0007669"/>
    <property type="project" value="InterPro"/>
</dbReference>
<comment type="function">
    <text evidence="6">S-adenosyl-L-methionine-dependent transferase that acts as a component of the wybutosine biosynthesis pathway. Wybutosine is a hyper modified guanosine with a tricyclic base found at the 3'-position adjacent to the anticodon of eukaryotic phenylalanine tRNA. Catalyzes the transfer of the alpha-amino-alpha-carboxypropyl (acp) group from S-adenosyl-L-methionine to the C-7 position of 4-demethylwyosine (imG-14) to produce wybutosine-86.</text>
</comment>
<organism evidence="8 9">
    <name type="scientific">Komagataella pastoris</name>
    <name type="common">Yeast</name>
    <name type="synonym">Pichia pastoris</name>
    <dbReference type="NCBI Taxonomy" id="4922"/>
    <lineage>
        <taxon>Eukaryota</taxon>
        <taxon>Fungi</taxon>
        <taxon>Dikarya</taxon>
        <taxon>Ascomycota</taxon>
        <taxon>Saccharomycotina</taxon>
        <taxon>Pichiomycetes</taxon>
        <taxon>Pichiales</taxon>
        <taxon>Pichiaceae</taxon>
        <taxon>Komagataella</taxon>
    </lineage>
</organism>
<dbReference type="PROSITE" id="PS51684">
    <property type="entry name" value="SAM_MT_TRM5_TYW2"/>
    <property type="match status" value="1"/>
</dbReference>
<dbReference type="PANTHER" id="PTHR23245:SF25">
    <property type="entry name" value="TRNA WYBUTOSINE-SYNTHESIZING PROTEIN 2 HOMOLOG"/>
    <property type="match status" value="1"/>
</dbReference>
<dbReference type="GO" id="GO:0030488">
    <property type="term" value="P:tRNA methylation"/>
    <property type="evidence" value="ECO:0007669"/>
    <property type="project" value="TreeGrafter"/>
</dbReference>
<evidence type="ECO:0000256" key="3">
    <source>
        <dbReference type="ARBA" id="ARBA00022691"/>
    </source>
</evidence>
<dbReference type="SUPFAM" id="SSF53335">
    <property type="entry name" value="S-adenosyl-L-methionine-dependent methyltransferases"/>
    <property type="match status" value="1"/>
</dbReference>
<feature type="domain" description="SAM-dependent methyltransferase TRM5/TYW2-type" evidence="7">
    <location>
        <begin position="165"/>
        <end position="440"/>
    </location>
</feature>
<dbReference type="PIRSF" id="PIRSF038972">
    <property type="entry name" value="Trm12"/>
    <property type="match status" value="1"/>
</dbReference>
<comment type="similarity">
    <text evidence="6">Belongs to the class I-like SAM-binding methyltransferase superfamily. TRM5/TYW2 family.</text>
</comment>
<dbReference type="Gene3D" id="3.40.50.150">
    <property type="entry name" value="Vaccinia Virus protein VP39"/>
    <property type="match status" value="1"/>
</dbReference>
<dbReference type="GO" id="GO:0102522">
    <property type="term" value="F:tRNA 4-demethylwyosine alpha-amino-alpha-carboxypropyltransferase activity"/>
    <property type="evidence" value="ECO:0007669"/>
    <property type="project" value="UniProtKB-EC"/>
</dbReference>
<evidence type="ECO:0000313" key="9">
    <source>
        <dbReference type="Proteomes" id="UP000094565"/>
    </source>
</evidence>
<sequence>MSSEINPFLPVNKETQTYKIIITPCNAANKSIIKKLKLFLENNELLNGRIILTNTSISVPIILKTGLGDQDLLAFTVYLKRMLNMGEASSIRLALHLPENTASKGTLKDFLVQYLTDRNQDVTMFLPFIPNRYIIYPPMVLFNSNTFDNDVWKGIADESFFQEILSLFNSCSHLAILNPIIKTDDMRRPFGFLPLYGDFGPKLHEDTFDNPTEEDFRKEFWCHAIQNGIYQTWAPRRTMFSRGNIKEKSRILEFKDVHGTDVVDLYAGIGYFTLSYLAKGANRVYCWEINPWSIQGLIKSCKANNRQYCLIRKGEPVPADLNGVRVVIFHESNEFACTRMKQMVEMDSSFKLKLSHVNLGLLPSSRQGWQTALDLINLFETTTMVHVHENIHIDDLQQQIELIKLSLSSSLNEVEFSFVHKIKTFAPDIWHVCIDYRICN</sequence>
<keyword evidence="3 6" id="KW-0949">S-adenosyl-L-methionine</keyword>
<gene>
    <name evidence="8" type="primary">TRM12</name>
    <name evidence="8" type="ORF">ATY40_BA7502094</name>
</gene>
<dbReference type="GO" id="GO:0005737">
    <property type="term" value="C:cytoplasm"/>
    <property type="evidence" value="ECO:0007669"/>
    <property type="project" value="UniProtKB-SubCell"/>
</dbReference>
<dbReference type="InterPro" id="IPR056743">
    <property type="entry name" value="TRM5-TYW2-like_MTfase"/>
</dbReference>
<comment type="subcellular location">
    <subcellularLocation>
        <location evidence="6">Cytoplasm</location>
    </subcellularLocation>
</comment>
<dbReference type="InterPro" id="IPR029063">
    <property type="entry name" value="SAM-dependent_MTases_sf"/>
</dbReference>